<protein>
    <recommendedName>
        <fullName evidence="1">FAD dependent oxidoreductase domain-containing protein</fullName>
    </recommendedName>
</protein>
<reference evidence="2" key="1">
    <citation type="submission" date="2018-05" db="EMBL/GenBank/DDBJ databases">
        <authorList>
            <person name="Lanie J.A."/>
            <person name="Ng W.-L."/>
            <person name="Kazmierczak K.M."/>
            <person name="Andrzejewski T.M."/>
            <person name="Davidsen T.M."/>
            <person name="Wayne K.J."/>
            <person name="Tettelin H."/>
            <person name="Glass J.I."/>
            <person name="Rusch D."/>
            <person name="Podicherti R."/>
            <person name="Tsui H.-C.T."/>
            <person name="Winkler M.E."/>
        </authorList>
    </citation>
    <scope>NUCLEOTIDE SEQUENCE</scope>
</reference>
<proteinExistence type="predicted"/>
<sequence length="60" mass="5914">MDTLGDAEIVVIGGGGVGCGVVHSLCQAGKTDVLLLEKNDALASETTSQAAGLVGQVRTS</sequence>
<dbReference type="InterPro" id="IPR006076">
    <property type="entry name" value="FAD-dep_OxRdtase"/>
</dbReference>
<dbReference type="EMBL" id="UINC01037685">
    <property type="protein sequence ID" value="SVB33542.1"/>
    <property type="molecule type" value="Genomic_DNA"/>
</dbReference>
<dbReference type="Pfam" id="PF01266">
    <property type="entry name" value="DAO"/>
    <property type="match status" value="1"/>
</dbReference>
<accession>A0A382D666</accession>
<dbReference type="SUPFAM" id="SSF51905">
    <property type="entry name" value="FAD/NAD(P)-binding domain"/>
    <property type="match status" value="1"/>
</dbReference>
<dbReference type="AlphaFoldDB" id="A0A382D666"/>
<dbReference type="InterPro" id="IPR036188">
    <property type="entry name" value="FAD/NAD-bd_sf"/>
</dbReference>
<gene>
    <name evidence="2" type="ORF">METZ01_LOCUS186396</name>
</gene>
<feature type="domain" description="FAD dependent oxidoreductase" evidence="1">
    <location>
        <begin position="9"/>
        <end position="56"/>
    </location>
</feature>
<evidence type="ECO:0000259" key="1">
    <source>
        <dbReference type="Pfam" id="PF01266"/>
    </source>
</evidence>
<organism evidence="2">
    <name type="scientific">marine metagenome</name>
    <dbReference type="NCBI Taxonomy" id="408172"/>
    <lineage>
        <taxon>unclassified sequences</taxon>
        <taxon>metagenomes</taxon>
        <taxon>ecological metagenomes</taxon>
    </lineage>
</organism>
<evidence type="ECO:0000313" key="2">
    <source>
        <dbReference type="EMBL" id="SVB33542.1"/>
    </source>
</evidence>
<dbReference type="Gene3D" id="3.50.50.60">
    <property type="entry name" value="FAD/NAD(P)-binding domain"/>
    <property type="match status" value="1"/>
</dbReference>
<name>A0A382D666_9ZZZZ</name>
<feature type="non-terminal residue" evidence="2">
    <location>
        <position position="60"/>
    </location>
</feature>